<dbReference type="AlphaFoldDB" id="A0A1H0VK16"/>
<dbReference type="EMBL" id="FNJM01000017">
    <property type="protein sequence ID" value="SDP78578.1"/>
    <property type="molecule type" value="Genomic_DNA"/>
</dbReference>
<evidence type="ECO:0000313" key="4">
    <source>
        <dbReference type="Proteomes" id="UP000198597"/>
    </source>
</evidence>
<feature type="compositionally biased region" description="Low complexity" evidence="1">
    <location>
        <begin position="35"/>
        <end position="46"/>
    </location>
</feature>
<sequence length="226" mass="25020">MNKNLFLKLGLLLLSLSLVACGQKNNSVGKDDSSKSSINKSVSSTESSEKESVKTPLPSAENPVESKQKDQNTQQNATKNELLIVAGYNTVPGVCEYYLQDVNRTPKIEPSIITKSSSSYKVKTENNIYIDFILKVHNLNDKTKMAEDTITAKIKTNSNDYKCFSIAESANGHNLEKDTSIKPLETREIHYVAEVPKTEATGEITLTLTINGKDFSNKFNFEGMMP</sequence>
<feature type="chain" id="PRO_5039375511" description="DUF4352 domain-containing protein" evidence="2">
    <location>
        <begin position="21"/>
        <end position="226"/>
    </location>
</feature>
<dbReference type="OrthoDB" id="1908795at2"/>
<evidence type="ECO:0008006" key="5">
    <source>
        <dbReference type="Google" id="ProtNLM"/>
    </source>
</evidence>
<organism evidence="3 4">
    <name type="scientific">Clostridium gasigenes</name>
    <dbReference type="NCBI Taxonomy" id="94869"/>
    <lineage>
        <taxon>Bacteria</taxon>
        <taxon>Bacillati</taxon>
        <taxon>Bacillota</taxon>
        <taxon>Clostridia</taxon>
        <taxon>Eubacteriales</taxon>
        <taxon>Clostridiaceae</taxon>
        <taxon>Clostridium</taxon>
    </lineage>
</organism>
<dbReference type="PROSITE" id="PS51257">
    <property type="entry name" value="PROKAR_LIPOPROTEIN"/>
    <property type="match status" value="1"/>
</dbReference>
<protein>
    <recommendedName>
        <fullName evidence="5">DUF4352 domain-containing protein</fullName>
    </recommendedName>
</protein>
<reference evidence="3 4" key="1">
    <citation type="submission" date="2016-10" db="EMBL/GenBank/DDBJ databases">
        <authorList>
            <person name="de Groot N.N."/>
        </authorList>
    </citation>
    <scope>NUCLEOTIDE SEQUENCE [LARGE SCALE GENOMIC DNA]</scope>
    <source>
        <strain evidence="3 4">DSM 12272</strain>
    </source>
</reference>
<feature type="region of interest" description="Disordered" evidence="1">
    <location>
        <begin position="26"/>
        <end position="76"/>
    </location>
</feature>
<dbReference type="RefSeq" id="WP_089972772.1">
    <property type="nucleotide sequence ID" value="NZ_FNJM01000017.1"/>
</dbReference>
<proteinExistence type="predicted"/>
<dbReference type="Proteomes" id="UP000198597">
    <property type="component" value="Unassembled WGS sequence"/>
</dbReference>
<gene>
    <name evidence="3" type="ORF">SAMN04488529_11723</name>
</gene>
<keyword evidence="4" id="KW-1185">Reference proteome</keyword>
<evidence type="ECO:0000256" key="2">
    <source>
        <dbReference type="SAM" id="SignalP"/>
    </source>
</evidence>
<accession>A0A1H0VK16</accession>
<keyword evidence="2" id="KW-0732">Signal</keyword>
<name>A0A1H0VK16_9CLOT</name>
<feature type="signal peptide" evidence="2">
    <location>
        <begin position="1"/>
        <end position="20"/>
    </location>
</feature>
<evidence type="ECO:0000313" key="3">
    <source>
        <dbReference type="EMBL" id="SDP78578.1"/>
    </source>
</evidence>
<evidence type="ECO:0000256" key="1">
    <source>
        <dbReference type="SAM" id="MobiDB-lite"/>
    </source>
</evidence>